<name>A0A090WUU0_9FLAO</name>
<dbReference type="AlphaFoldDB" id="A0A090WUU0"/>
<dbReference type="STRING" id="221126.SAMN04489722_108112"/>
<comment type="caution">
    <text evidence="1">The sequence shown here is derived from an EMBL/GenBank/DDBJ whole genome shotgun (WGS) entry which is preliminary data.</text>
</comment>
<organism evidence="1 2">
    <name type="scientific">Algibacter lectus</name>
    <dbReference type="NCBI Taxonomy" id="221126"/>
    <lineage>
        <taxon>Bacteria</taxon>
        <taxon>Pseudomonadati</taxon>
        <taxon>Bacteroidota</taxon>
        <taxon>Flavobacteriia</taxon>
        <taxon>Flavobacteriales</taxon>
        <taxon>Flavobacteriaceae</taxon>
        <taxon>Algibacter</taxon>
    </lineage>
</organism>
<gene>
    <name evidence="1" type="ORF">JCM19274_4239</name>
</gene>
<accession>A0A090WUU0</accession>
<protein>
    <submittedName>
        <fullName evidence="1">Uncharacterized protein</fullName>
    </submittedName>
</protein>
<evidence type="ECO:0000313" key="2">
    <source>
        <dbReference type="Proteomes" id="UP000029643"/>
    </source>
</evidence>
<reference evidence="1 2" key="1">
    <citation type="journal article" date="2014" name="Genome Announc.">
        <title>Draft Genome Sequences of Marine Flavobacterium Algibacter lectus Strains SS8 and NR4.</title>
        <authorList>
            <person name="Takatani N."/>
            <person name="Nakanishi M."/>
            <person name="Meirelles P."/>
            <person name="Mino S."/>
            <person name="Suda W."/>
            <person name="Oshima K."/>
            <person name="Hattori M."/>
            <person name="Ohkuma M."/>
            <person name="Hosokawa M."/>
            <person name="Miyashita K."/>
            <person name="Thompson F.L."/>
            <person name="Niwa A."/>
            <person name="Sawabe T."/>
            <person name="Sawabe T."/>
        </authorList>
    </citation>
    <scope>NUCLEOTIDE SEQUENCE [LARGE SCALE GENOMIC DNA]</scope>
    <source>
        <strain evidence="2">JCM19274</strain>
    </source>
</reference>
<dbReference type="Proteomes" id="UP000029643">
    <property type="component" value="Unassembled WGS sequence"/>
</dbReference>
<proteinExistence type="predicted"/>
<sequence length="39" mass="4624">MIYEHQTIRFNTVDFGAKLTYISLLTIVHHFVLFSLEII</sequence>
<evidence type="ECO:0000313" key="1">
    <source>
        <dbReference type="EMBL" id="GAL79154.1"/>
    </source>
</evidence>
<dbReference type="EMBL" id="BBNU01000005">
    <property type="protein sequence ID" value="GAL79154.1"/>
    <property type="molecule type" value="Genomic_DNA"/>
</dbReference>